<reference evidence="2 3" key="1">
    <citation type="submission" date="2024-01" db="EMBL/GenBank/DDBJ databases">
        <title>A draft genome for a cacao thread blight-causing isolate of Paramarasmius palmivorus.</title>
        <authorList>
            <person name="Baruah I.K."/>
            <person name="Bukari Y."/>
            <person name="Amoako-Attah I."/>
            <person name="Meinhardt L.W."/>
            <person name="Bailey B.A."/>
            <person name="Cohen S.P."/>
        </authorList>
    </citation>
    <scope>NUCLEOTIDE SEQUENCE [LARGE SCALE GENOMIC DNA]</scope>
    <source>
        <strain evidence="2 3">GH-12</strain>
    </source>
</reference>
<feature type="compositionally biased region" description="Low complexity" evidence="1">
    <location>
        <begin position="276"/>
        <end position="286"/>
    </location>
</feature>
<evidence type="ECO:0000313" key="3">
    <source>
        <dbReference type="Proteomes" id="UP001383192"/>
    </source>
</evidence>
<feature type="region of interest" description="Disordered" evidence="1">
    <location>
        <begin position="73"/>
        <end position="97"/>
    </location>
</feature>
<feature type="compositionally biased region" description="Polar residues" evidence="1">
    <location>
        <begin position="134"/>
        <end position="146"/>
    </location>
</feature>
<feature type="region of interest" description="Disordered" evidence="1">
    <location>
        <begin position="121"/>
        <end position="307"/>
    </location>
</feature>
<feature type="compositionally biased region" description="Polar residues" evidence="1">
    <location>
        <begin position="364"/>
        <end position="374"/>
    </location>
</feature>
<organism evidence="2 3">
    <name type="scientific">Paramarasmius palmivorus</name>
    <dbReference type="NCBI Taxonomy" id="297713"/>
    <lineage>
        <taxon>Eukaryota</taxon>
        <taxon>Fungi</taxon>
        <taxon>Dikarya</taxon>
        <taxon>Basidiomycota</taxon>
        <taxon>Agaricomycotina</taxon>
        <taxon>Agaricomycetes</taxon>
        <taxon>Agaricomycetidae</taxon>
        <taxon>Agaricales</taxon>
        <taxon>Marasmiineae</taxon>
        <taxon>Marasmiaceae</taxon>
        <taxon>Paramarasmius</taxon>
    </lineage>
</organism>
<name>A0AAW0CK32_9AGAR</name>
<dbReference type="EMBL" id="JAYKXP010000038">
    <property type="protein sequence ID" value="KAK7040178.1"/>
    <property type="molecule type" value="Genomic_DNA"/>
</dbReference>
<comment type="caution">
    <text evidence="2">The sequence shown here is derived from an EMBL/GenBank/DDBJ whole genome shotgun (WGS) entry which is preliminary data.</text>
</comment>
<sequence length="424" mass="46166">MSSFDLNDDIDALNAQAIAYLQREFSPVDLELLSERAYYWTFHGQQEYFPKIPDDWLKDPVLPTVIVVGEDCSPPSSPQLKSVSVAESPKQDPGLASHGVLPSYNCYSYPTPEILRGMRATMQGSAESRRRKSPLSNKLSGDSLSVGNIDRAHSHSPRSPQRPRTTPKHPSPSSDIENSLPKALSRSVPEISLPLSDSTPRLESPNKHSTSSQAPENNHSHVSSNSTPSEIAFIFEDPGTSKASKATSRKTRSSKSGLASFDTNVSGPLARLGRRSVPSSSNSPISTLIPKNNASRSHPADSTSLDESGLLDDLLASESFRDFASQSPTPRNRYHLRKYSNKDLLRSLPLRSSTPRRKKGAAPSNANVTTSLPSRNRPVEEDPRLKSGVFPKPLAVTRQGPVQVHGGPQDSFMPDSPLTDLSSE</sequence>
<feature type="compositionally biased region" description="Polar residues" evidence="1">
    <location>
        <begin position="195"/>
        <end position="229"/>
    </location>
</feature>
<gene>
    <name evidence="2" type="ORF">VNI00_009984</name>
</gene>
<dbReference type="AlphaFoldDB" id="A0AAW0CK32"/>
<evidence type="ECO:0000313" key="2">
    <source>
        <dbReference type="EMBL" id="KAK7040178.1"/>
    </source>
</evidence>
<feature type="region of interest" description="Disordered" evidence="1">
    <location>
        <begin position="345"/>
        <end position="424"/>
    </location>
</feature>
<keyword evidence="3" id="KW-1185">Reference proteome</keyword>
<protein>
    <submittedName>
        <fullName evidence="2">Uncharacterized protein</fullName>
    </submittedName>
</protein>
<accession>A0AAW0CK32</accession>
<evidence type="ECO:0000256" key="1">
    <source>
        <dbReference type="SAM" id="MobiDB-lite"/>
    </source>
</evidence>
<dbReference type="Proteomes" id="UP001383192">
    <property type="component" value="Unassembled WGS sequence"/>
</dbReference>
<proteinExistence type="predicted"/>